<keyword evidence="1" id="KW-0732">Signal</keyword>
<dbReference type="EMBL" id="PIPT01000007">
    <property type="protein sequence ID" value="RUO46834.1"/>
    <property type="molecule type" value="Genomic_DNA"/>
</dbReference>
<dbReference type="RefSeq" id="WP_126834212.1">
    <property type="nucleotide sequence ID" value="NZ_PIPT01000007.1"/>
</dbReference>
<feature type="signal peptide" evidence="1">
    <location>
        <begin position="1"/>
        <end position="20"/>
    </location>
</feature>
<proteinExistence type="predicted"/>
<evidence type="ECO:0000256" key="1">
    <source>
        <dbReference type="SAM" id="SignalP"/>
    </source>
</evidence>
<reference evidence="3" key="1">
    <citation type="journal article" date="2018" name="Front. Microbiol.">
        <title>Genome-Based Analysis Reveals the Taxonomy and Diversity of the Family Idiomarinaceae.</title>
        <authorList>
            <person name="Liu Y."/>
            <person name="Lai Q."/>
            <person name="Shao Z."/>
        </authorList>
    </citation>
    <scope>NUCLEOTIDE SEQUENCE [LARGE SCALE GENOMIC DNA]</scope>
    <source>
        <strain evidence="3">SW15</strain>
    </source>
</reference>
<dbReference type="OrthoDB" id="6051500at2"/>
<name>A0A432XDJ2_9GAMM</name>
<dbReference type="AlphaFoldDB" id="A0A432XDJ2"/>
<evidence type="ECO:0008006" key="4">
    <source>
        <dbReference type="Google" id="ProtNLM"/>
    </source>
</evidence>
<comment type="caution">
    <text evidence="2">The sequence shown here is derived from an EMBL/GenBank/DDBJ whole genome shotgun (WGS) entry which is preliminary data.</text>
</comment>
<evidence type="ECO:0000313" key="3">
    <source>
        <dbReference type="Proteomes" id="UP000286678"/>
    </source>
</evidence>
<gene>
    <name evidence="2" type="ORF">CWE21_09515</name>
</gene>
<sequence>MNFRVFLIVCLSSLPITVAAQSPAFTLQGNTIHDYQPSLEQASKQLAQLLAIEPSEIPHLQIVLNKTATENQNYQQNAPSEPLLILSEDLLEKKQRANETMASVVAHEACHLWLIELAKQRGLEQVKQGYLPSYGHSQFNDWFDEMVAVACEQGALAEQRRQADFSFIPLATYLTQMHPVYERMQAQIAAAVAAQKAKKSGGQSVVKLTVEDENFADFYRQSAYFAEFLMRQPEQISIDKWLHVAQEKDPEIIASKLGFENLAKFEQAFYQFIPW</sequence>
<organism evidence="2 3">
    <name type="scientific">Pseudidiomarina aquimaris</name>
    <dbReference type="NCBI Taxonomy" id="641841"/>
    <lineage>
        <taxon>Bacteria</taxon>
        <taxon>Pseudomonadati</taxon>
        <taxon>Pseudomonadota</taxon>
        <taxon>Gammaproteobacteria</taxon>
        <taxon>Alteromonadales</taxon>
        <taxon>Idiomarinaceae</taxon>
        <taxon>Pseudidiomarina</taxon>
    </lineage>
</organism>
<feature type="chain" id="PRO_5019353073" description="Peptidase M48 domain-containing protein" evidence="1">
    <location>
        <begin position="21"/>
        <end position="275"/>
    </location>
</feature>
<accession>A0A432XDJ2</accession>
<protein>
    <recommendedName>
        <fullName evidence="4">Peptidase M48 domain-containing protein</fullName>
    </recommendedName>
</protein>
<dbReference type="Proteomes" id="UP000286678">
    <property type="component" value="Unassembled WGS sequence"/>
</dbReference>
<keyword evidence="3" id="KW-1185">Reference proteome</keyword>
<evidence type="ECO:0000313" key="2">
    <source>
        <dbReference type="EMBL" id="RUO46834.1"/>
    </source>
</evidence>